<evidence type="ECO:0000256" key="1">
    <source>
        <dbReference type="SAM" id="MobiDB-lite"/>
    </source>
</evidence>
<dbReference type="Proteomes" id="UP001066276">
    <property type="component" value="Chromosome 9"/>
</dbReference>
<evidence type="ECO:0000313" key="2">
    <source>
        <dbReference type="EMBL" id="KAJ1106494.1"/>
    </source>
</evidence>
<accession>A0AAV7MTU1</accession>
<feature type="region of interest" description="Disordered" evidence="1">
    <location>
        <begin position="62"/>
        <end position="84"/>
    </location>
</feature>
<proteinExistence type="predicted"/>
<organism evidence="2 3">
    <name type="scientific">Pleurodeles waltl</name>
    <name type="common">Iberian ribbed newt</name>
    <dbReference type="NCBI Taxonomy" id="8319"/>
    <lineage>
        <taxon>Eukaryota</taxon>
        <taxon>Metazoa</taxon>
        <taxon>Chordata</taxon>
        <taxon>Craniata</taxon>
        <taxon>Vertebrata</taxon>
        <taxon>Euteleostomi</taxon>
        <taxon>Amphibia</taxon>
        <taxon>Batrachia</taxon>
        <taxon>Caudata</taxon>
        <taxon>Salamandroidea</taxon>
        <taxon>Salamandridae</taxon>
        <taxon>Pleurodelinae</taxon>
        <taxon>Pleurodeles</taxon>
    </lineage>
</organism>
<dbReference type="EMBL" id="JANPWB010000013">
    <property type="protein sequence ID" value="KAJ1106494.1"/>
    <property type="molecule type" value="Genomic_DNA"/>
</dbReference>
<dbReference type="AlphaFoldDB" id="A0AAV7MTU1"/>
<reference evidence="2" key="1">
    <citation type="journal article" date="2022" name="bioRxiv">
        <title>Sequencing and chromosome-scale assembly of the giantPleurodeles waltlgenome.</title>
        <authorList>
            <person name="Brown T."/>
            <person name="Elewa A."/>
            <person name="Iarovenko S."/>
            <person name="Subramanian E."/>
            <person name="Araus A.J."/>
            <person name="Petzold A."/>
            <person name="Susuki M."/>
            <person name="Suzuki K.-i.T."/>
            <person name="Hayashi T."/>
            <person name="Toyoda A."/>
            <person name="Oliveira C."/>
            <person name="Osipova E."/>
            <person name="Leigh N.D."/>
            <person name="Simon A."/>
            <person name="Yun M.H."/>
        </authorList>
    </citation>
    <scope>NUCLEOTIDE SEQUENCE</scope>
    <source>
        <strain evidence="2">20211129_DDA</strain>
        <tissue evidence="2">Liver</tissue>
    </source>
</reference>
<comment type="caution">
    <text evidence="2">The sequence shown here is derived from an EMBL/GenBank/DDBJ whole genome shotgun (WGS) entry which is preliminary data.</text>
</comment>
<protein>
    <submittedName>
        <fullName evidence="2">Uncharacterized protein</fullName>
    </submittedName>
</protein>
<keyword evidence="3" id="KW-1185">Reference proteome</keyword>
<name>A0AAV7MTU1_PLEWA</name>
<sequence length="114" mass="12562">MLRYLARLKVLSGGKSHFFEHPEEVWRWFEILDYAGTGHSVRPTWGAARACGVVDKDWRKRGESQTQISAHGAAGSSGKVENQQDGTMAVVVPEITDESIEPSDAQMESVSVDT</sequence>
<evidence type="ECO:0000313" key="3">
    <source>
        <dbReference type="Proteomes" id="UP001066276"/>
    </source>
</evidence>
<gene>
    <name evidence="2" type="ORF">NDU88_003895</name>
</gene>